<accession>B3JJC8</accession>
<evidence type="ECO:0000313" key="2">
    <source>
        <dbReference type="Proteomes" id="UP000003146"/>
    </source>
</evidence>
<evidence type="ECO:0000313" key="1">
    <source>
        <dbReference type="EMBL" id="EDV00857.1"/>
    </source>
</evidence>
<name>B3JJC8_9BACT</name>
<dbReference type="AlphaFoldDB" id="B3JJC8"/>
<proteinExistence type="predicted"/>
<dbReference type="HOGENOM" id="CLU_3284737_0_0_10"/>
<dbReference type="Proteomes" id="UP000003146">
    <property type="component" value="Unassembled WGS sequence"/>
</dbReference>
<sequence>MQILLFLSKIIAGITKKLNFCLLIHFLSLHLYRELTKDFV</sequence>
<dbReference type="EMBL" id="ABIY02000086">
    <property type="protein sequence ID" value="EDV00857.1"/>
    <property type="molecule type" value="Genomic_DNA"/>
</dbReference>
<gene>
    <name evidence="1" type="ORF">BACCOP_01993</name>
</gene>
<organism evidence="1 2">
    <name type="scientific">Phocaeicola coprocola DSM 17136</name>
    <dbReference type="NCBI Taxonomy" id="470145"/>
    <lineage>
        <taxon>Bacteria</taxon>
        <taxon>Pseudomonadati</taxon>
        <taxon>Bacteroidota</taxon>
        <taxon>Bacteroidia</taxon>
        <taxon>Bacteroidales</taxon>
        <taxon>Bacteroidaceae</taxon>
        <taxon>Phocaeicola</taxon>
    </lineage>
</organism>
<reference evidence="1 2" key="2">
    <citation type="submission" date="2008-04" db="EMBL/GenBank/DDBJ databases">
        <authorList>
            <person name="Fulton L."/>
            <person name="Clifton S."/>
            <person name="Fulton B."/>
            <person name="Xu J."/>
            <person name="Minx P."/>
            <person name="Pepin K.H."/>
            <person name="Johnson M."/>
            <person name="Thiruvilangam P."/>
            <person name="Bhonagiri V."/>
            <person name="Nash W.E."/>
            <person name="Mardis E.R."/>
            <person name="Wilson R.K."/>
        </authorList>
    </citation>
    <scope>NUCLEOTIDE SEQUENCE [LARGE SCALE GENOMIC DNA]</scope>
    <source>
        <strain evidence="1 2">DSM 17136</strain>
    </source>
</reference>
<protein>
    <submittedName>
        <fullName evidence="1">Uncharacterized protein</fullName>
    </submittedName>
</protein>
<comment type="caution">
    <text evidence="1">The sequence shown here is derived from an EMBL/GenBank/DDBJ whole genome shotgun (WGS) entry which is preliminary data.</text>
</comment>
<reference evidence="1 2" key="1">
    <citation type="submission" date="2008-04" db="EMBL/GenBank/DDBJ databases">
        <title>Draft genome sequence of Bacteroides coprocola (DSM 17136).</title>
        <authorList>
            <person name="Sudarsanam P."/>
            <person name="Ley R."/>
            <person name="Guruge J."/>
            <person name="Turnbaugh P.J."/>
            <person name="Mahowald M."/>
            <person name="Liep D."/>
            <person name="Gordon J."/>
        </authorList>
    </citation>
    <scope>NUCLEOTIDE SEQUENCE [LARGE SCALE GENOMIC DNA]</scope>
    <source>
        <strain evidence="1 2">DSM 17136</strain>
    </source>
</reference>